<dbReference type="STRING" id="1229831.M832_08100"/>
<dbReference type="GO" id="GO:0003735">
    <property type="term" value="F:structural constituent of ribosome"/>
    <property type="evidence" value="ECO:0007669"/>
    <property type="project" value="InterPro"/>
</dbReference>
<evidence type="ECO:0000256" key="7">
    <source>
        <dbReference type="HAMAP-Rule" id="MF_01306"/>
    </source>
</evidence>
<dbReference type="SMART" id="SM01390">
    <property type="entry name" value="Ribosomal_S4"/>
    <property type="match status" value="1"/>
</dbReference>
<evidence type="ECO:0000313" key="12">
    <source>
        <dbReference type="Proteomes" id="UP000019433"/>
    </source>
</evidence>
<comment type="function">
    <text evidence="7">With S5 and S12 plays an important role in translational accuracy.</text>
</comment>
<keyword evidence="5 7" id="KW-0687">Ribonucleoprotein</keyword>
<dbReference type="GO" id="GO:0015935">
    <property type="term" value="C:small ribosomal subunit"/>
    <property type="evidence" value="ECO:0007669"/>
    <property type="project" value="InterPro"/>
</dbReference>
<dbReference type="CDD" id="cd00165">
    <property type="entry name" value="S4"/>
    <property type="match status" value="1"/>
</dbReference>
<evidence type="ECO:0000259" key="10">
    <source>
        <dbReference type="SMART" id="SM01390"/>
    </source>
</evidence>
<gene>
    <name evidence="7 11" type="primary">rpsD</name>
    <name evidence="11" type="ORF">M832_08100</name>
</gene>
<dbReference type="NCBIfam" id="NF003717">
    <property type="entry name" value="PRK05327.1"/>
    <property type="match status" value="1"/>
</dbReference>
<dbReference type="InterPro" id="IPR022801">
    <property type="entry name" value="Ribosomal_uS4"/>
</dbReference>
<name>W8JN17_9CHLA</name>
<dbReference type="AlphaFoldDB" id="W8JN17"/>
<dbReference type="GO" id="GO:0042274">
    <property type="term" value="P:ribosomal small subunit biogenesis"/>
    <property type="evidence" value="ECO:0007669"/>
    <property type="project" value="TreeGrafter"/>
</dbReference>
<dbReference type="Proteomes" id="UP000019433">
    <property type="component" value="Chromosome"/>
</dbReference>
<keyword evidence="4 7" id="KW-0689">Ribosomal protein</keyword>
<keyword evidence="3 7" id="KW-0694">RNA-binding</keyword>
<dbReference type="PANTHER" id="PTHR11831:SF4">
    <property type="entry name" value="SMALL RIBOSOMAL SUBUNIT PROTEIN US4M"/>
    <property type="match status" value="1"/>
</dbReference>
<dbReference type="GO" id="GO:0006412">
    <property type="term" value="P:translation"/>
    <property type="evidence" value="ECO:0007669"/>
    <property type="project" value="UniProtKB-UniRule"/>
</dbReference>
<dbReference type="PANTHER" id="PTHR11831">
    <property type="entry name" value="30S 40S RIBOSOMAL PROTEIN"/>
    <property type="match status" value="1"/>
</dbReference>
<comment type="similarity">
    <text evidence="1 7">Belongs to the universal ribosomal protein uS4 family.</text>
</comment>
<evidence type="ECO:0000256" key="8">
    <source>
        <dbReference type="SAM" id="MobiDB-lite"/>
    </source>
</evidence>
<protein>
    <recommendedName>
        <fullName evidence="6 7">Small ribosomal subunit protein uS4</fullName>
    </recommendedName>
</protein>
<dbReference type="Gene3D" id="1.10.1050.10">
    <property type="entry name" value="Ribosomal Protein S4 Delta 41, Chain A, domain 1"/>
    <property type="match status" value="1"/>
</dbReference>
<evidence type="ECO:0000256" key="2">
    <source>
        <dbReference type="ARBA" id="ARBA00022730"/>
    </source>
</evidence>
<dbReference type="GO" id="GO:0019843">
    <property type="term" value="F:rRNA binding"/>
    <property type="evidence" value="ECO:0007669"/>
    <property type="project" value="UniProtKB-UniRule"/>
</dbReference>
<comment type="function">
    <text evidence="7">One of the primary rRNA binding proteins, it binds directly to 16S rRNA where it nucleates assembly of the body of the 30S subunit.</text>
</comment>
<dbReference type="InterPro" id="IPR036986">
    <property type="entry name" value="S4_RNA-bd_sf"/>
</dbReference>
<comment type="subunit">
    <text evidence="7">Part of the 30S ribosomal subunit. Contacts protein S5. The interaction surface between S4 and S5 is involved in control of translational fidelity.</text>
</comment>
<organism evidence="11 12">
    <name type="scientific">Chlamydia avium 10DC88</name>
    <dbReference type="NCBI Taxonomy" id="1229831"/>
    <lineage>
        <taxon>Bacteria</taxon>
        <taxon>Pseudomonadati</taxon>
        <taxon>Chlamydiota</taxon>
        <taxon>Chlamydiia</taxon>
        <taxon>Chlamydiales</taxon>
        <taxon>Chlamydiaceae</taxon>
        <taxon>Chlamydia/Chlamydophila group</taxon>
        <taxon>Chlamydia</taxon>
    </lineage>
</organism>
<dbReference type="NCBIfam" id="TIGR01017">
    <property type="entry name" value="rpsD_bact"/>
    <property type="match status" value="1"/>
</dbReference>
<evidence type="ECO:0000256" key="6">
    <source>
        <dbReference type="ARBA" id="ARBA00035254"/>
    </source>
</evidence>
<reference evidence="11 12" key="1">
    <citation type="journal article" date="2014" name="Syst. Appl. Microbiol.">
        <title>Evidence for the existence of two new members of the family Chlamydiaceae and proposal of Chlamydia avium sp. nov. and Chlamydia gallinacea sp. nov.</title>
        <authorList>
            <person name="Sachse K."/>
            <person name="Laroucau K."/>
            <person name="Riege K."/>
            <person name="Wehner S."/>
            <person name="Dilcher M."/>
            <person name="Creasy H.H."/>
            <person name="Weidmann M."/>
            <person name="Myers G."/>
            <person name="Vorimore F."/>
            <person name="Vicari N."/>
            <person name="Magnino S."/>
            <person name="Liebler-Tenorio E."/>
            <person name="Ruettger A."/>
            <person name="Bavoil P.M."/>
            <person name="Hufert F.T."/>
            <person name="Rossello-Mora R."/>
            <person name="Marz M."/>
        </authorList>
    </citation>
    <scope>NUCLEOTIDE SEQUENCE [LARGE SCALE GENOMIC DNA]</scope>
    <source>
        <strain evidence="11 12">10DC88</strain>
    </source>
</reference>
<dbReference type="eggNOG" id="COG0522">
    <property type="taxonomic scope" value="Bacteria"/>
</dbReference>
<dbReference type="SMART" id="SM00363">
    <property type="entry name" value="S4"/>
    <property type="match status" value="1"/>
</dbReference>
<evidence type="ECO:0000256" key="4">
    <source>
        <dbReference type="ARBA" id="ARBA00022980"/>
    </source>
</evidence>
<dbReference type="FunFam" id="3.10.290.10:FF:000001">
    <property type="entry name" value="30S ribosomal protein S4"/>
    <property type="match status" value="1"/>
</dbReference>
<dbReference type="InterPro" id="IPR005709">
    <property type="entry name" value="Ribosomal_uS4_bac-type"/>
</dbReference>
<dbReference type="InterPro" id="IPR001912">
    <property type="entry name" value="Ribosomal_uS4_N"/>
</dbReference>
<dbReference type="PATRIC" id="fig|1229831.3.peg.807"/>
<dbReference type="InterPro" id="IPR002942">
    <property type="entry name" value="S4_RNA-bd"/>
</dbReference>
<dbReference type="PROSITE" id="PS50889">
    <property type="entry name" value="S4"/>
    <property type="match status" value="1"/>
</dbReference>
<dbReference type="EMBL" id="CP006571">
    <property type="protein sequence ID" value="AHK63659.1"/>
    <property type="molecule type" value="Genomic_DNA"/>
</dbReference>
<keyword evidence="2 7" id="KW-0699">rRNA-binding</keyword>
<evidence type="ECO:0000256" key="1">
    <source>
        <dbReference type="ARBA" id="ARBA00007465"/>
    </source>
</evidence>
<evidence type="ECO:0000256" key="5">
    <source>
        <dbReference type="ARBA" id="ARBA00023274"/>
    </source>
</evidence>
<evidence type="ECO:0000256" key="3">
    <source>
        <dbReference type="ARBA" id="ARBA00022884"/>
    </source>
</evidence>
<evidence type="ECO:0000313" key="11">
    <source>
        <dbReference type="EMBL" id="AHK63659.1"/>
    </source>
</evidence>
<dbReference type="Pfam" id="PF01479">
    <property type="entry name" value="S4"/>
    <property type="match status" value="1"/>
</dbReference>
<dbReference type="HAMAP" id="MF_01306_B">
    <property type="entry name" value="Ribosomal_uS4_B"/>
    <property type="match status" value="1"/>
</dbReference>
<accession>W8JN17</accession>
<feature type="domain" description="RNA-binding S4" evidence="9">
    <location>
        <begin position="96"/>
        <end position="160"/>
    </location>
</feature>
<feature type="region of interest" description="Disordered" evidence="8">
    <location>
        <begin position="26"/>
        <end position="49"/>
    </location>
</feature>
<dbReference type="HOGENOM" id="CLU_092403_0_1_0"/>
<proteinExistence type="inferred from homology"/>
<feature type="domain" description="Small ribosomal subunit protein uS4 N-terminal" evidence="10">
    <location>
        <begin position="6"/>
        <end position="95"/>
    </location>
</feature>
<sequence length="212" mass="24236">MKYMARYCGPKNKVARRFGANIFGRSRNPLLKKPHPPGQHGMQRKKKSDYGLQLEEKQKLKACYGMILEKQLVKAFKEVANKQGSVAKMFLERFECRLDNMVYRMGFAKTIFAAQQLVSHGHVLVNGKKVDRRSFFLRPGMQVSLKEKSRKMQSVKEALENKDESSLPSYISLDKAAFKGELLISPEQDQIEAQLPLPIDVSVVCEFLSHKT</sequence>
<evidence type="ECO:0000259" key="9">
    <source>
        <dbReference type="SMART" id="SM00363"/>
    </source>
</evidence>
<dbReference type="SUPFAM" id="SSF55174">
    <property type="entry name" value="Alpha-L RNA-binding motif"/>
    <property type="match status" value="1"/>
</dbReference>
<dbReference type="Gene3D" id="3.10.290.10">
    <property type="entry name" value="RNA-binding S4 domain"/>
    <property type="match status" value="1"/>
</dbReference>
<dbReference type="Pfam" id="PF00163">
    <property type="entry name" value="Ribosomal_S4"/>
    <property type="match status" value="1"/>
</dbReference>
<dbReference type="KEGG" id="cav:M832_08100"/>